<dbReference type="InterPro" id="IPR007428">
    <property type="entry name" value="MlaA"/>
</dbReference>
<dbReference type="PRINTS" id="PR01805">
    <property type="entry name" value="VACJLIPOPROT"/>
</dbReference>
<proteinExistence type="inferred from homology"/>
<dbReference type="PANTHER" id="PTHR30035:SF3">
    <property type="entry name" value="INTERMEMBRANE PHOSPHOLIPID TRANSPORT SYSTEM LIPOPROTEIN MLAA"/>
    <property type="match status" value="1"/>
</dbReference>
<gene>
    <name evidence="4" type="ORF">SAMN05661003_103190</name>
</gene>
<keyword evidence="5" id="KW-1185">Reference proteome</keyword>
<evidence type="ECO:0000256" key="3">
    <source>
        <dbReference type="SAM" id="SignalP"/>
    </source>
</evidence>
<dbReference type="GO" id="GO:0016020">
    <property type="term" value="C:membrane"/>
    <property type="evidence" value="ECO:0007669"/>
    <property type="project" value="InterPro"/>
</dbReference>
<dbReference type="Pfam" id="PF04333">
    <property type="entry name" value="MlaA"/>
    <property type="match status" value="1"/>
</dbReference>
<name>A0A1G6ZYI3_9BACT</name>
<evidence type="ECO:0000256" key="2">
    <source>
        <dbReference type="ARBA" id="ARBA00022729"/>
    </source>
</evidence>
<evidence type="ECO:0000256" key="1">
    <source>
        <dbReference type="ARBA" id="ARBA00010634"/>
    </source>
</evidence>
<dbReference type="AlphaFoldDB" id="A0A1G6ZYI3"/>
<comment type="similarity">
    <text evidence="1">Belongs to the MlaA family.</text>
</comment>
<feature type="chain" id="PRO_5017343779" evidence="3">
    <location>
        <begin position="33"/>
        <end position="268"/>
    </location>
</feature>
<accession>A0A1G6ZYI3</accession>
<organism evidence="4 5">
    <name type="scientific">Desulfuromonas thiophila</name>
    <dbReference type="NCBI Taxonomy" id="57664"/>
    <lineage>
        <taxon>Bacteria</taxon>
        <taxon>Pseudomonadati</taxon>
        <taxon>Thermodesulfobacteriota</taxon>
        <taxon>Desulfuromonadia</taxon>
        <taxon>Desulfuromonadales</taxon>
        <taxon>Desulfuromonadaceae</taxon>
        <taxon>Desulfuromonas</taxon>
    </lineage>
</organism>
<evidence type="ECO:0000313" key="4">
    <source>
        <dbReference type="EMBL" id="SDE07632.1"/>
    </source>
</evidence>
<dbReference type="STRING" id="57664.SAMN05661003_103190"/>
<dbReference type="EMBL" id="FNAQ01000003">
    <property type="protein sequence ID" value="SDE07632.1"/>
    <property type="molecule type" value="Genomic_DNA"/>
</dbReference>
<protein>
    <submittedName>
        <fullName evidence="4">Phospholipid-binding lipoprotein MlaA</fullName>
    </submittedName>
</protein>
<dbReference type="PANTHER" id="PTHR30035">
    <property type="entry name" value="LIPOPROTEIN VACJ-RELATED"/>
    <property type="match status" value="1"/>
</dbReference>
<evidence type="ECO:0000313" key="5">
    <source>
        <dbReference type="Proteomes" id="UP000243205"/>
    </source>
</evidence>
<dbReference type="OrthoDB" id="9785326at2"/>
<dbReference type="RefSeq" id="WP_092076817.1">
    <property type="nucleotide sequence ID" value="NZ_FNAQ01000003.1"/>
</dbReference>
<reference evidence="5" key="1">
    <citation type="submission" date="2016-10" db="EMBL/GenBank/DDBJ databases">
        <authorList>
            <person name="Varghese N."/>
            <person name="Submissions S."/>
        </authorList>
    </citation>
    <scope>NUCLEOTIDE SEQUENCE [LARGE SCALE GENOMIC DNA]</scope>
    <source>
        <strain evidence="5">DSM 8987</strain>
    </source>
</reference>
<keyword evidence="4" id="KW-0449">Lipoprotein</keyword>
<keyword evidence="2 3" id="KW-0732">Signal</keyword>
<dbReference type="GO" id="GO:0120010">
    <property type="term" value="P:intermembrane phospholipid transfer"/>
    <property type="evidence" value="ECO:0007669"/>
    <property type="project" value="TreeGrafter"/>
</dbReference>
<sequence>MEPRLLRRLASLLLSGLLVSLLATAGAMPVLAAVAPSAVAGTLSGPGEDDFIADDPFAEDLYNGELDDAILADPLEPVNRALFWFNDKSYFYLIKPVARGFRLVPEPLRSGVDRMFDNLKAPLRAVSCLLQWRWRQTGVELTRLLVNSTCGLAGFYDPALNWWDLRKQDEDFGQVLGHYGVSGGCYLVLPLLGPSTLRDGLALLPQSYADPLYWMLHRDGLLGCRAGALVNSLSLDADTYESLVREQIDPYLFLRDAYLQRRAAQVRD</sequence>
<dbReference type="Proteomes" id="UP000243205">
    <property type="component" value="Unassembled WGS sequence"/>
</dbReference>
<feature type="signal peptide" evidence="3">
    <location>
        <begin position="1"/>
        <end position="32"/>
    </location>
</feature>